<proteinExistence type="predicted"/>
<name>A0A5B7IT00_PORTR</name>
<organism evidence="2 3">
    <name type="scientific">Portunus trituberculatus</name>
    <name type="common">Swimming crab</name>
    <name type="synonym">Neptunus trituberculatus</name>
    <dbReference type="NCBI Taxonomy" id="210409"/>
    <lineage>
        <taxon>Eukaryota</taxon>
        <taxon>Metazoa</taxon>
        <taxon>Ecdysozoa</taxon>
        <taxon>Arthropoda</taxon>
        <taxon>Crustacea</taxon>
        <taxon>Multicrustacea</taxon>
        <taxon>Malacostraca</taxon>
        <taxon>Eumalacostraca</taxon>
        <taxon>Eucarida</taxon>
        <taxon>Decapoda</taxon>
        <taxon>Pleocyemata</taxon>
        <taxon>Brachyura</taxon>
        <taxon>Eubrachyura</taxon>
        <taxon>Portunoidea</taxon>
        <taxon>Portunidae</taxon>
        <taxon>Portuninae</taxon>
        <taxon>Portunus</taxon>
    </lineage>
</organism>
<gene>
    <name evidence="2" type="ORF">E2C01_080272</name>
</gene>
<evidence type="ECO:0000313" key="3">
    <source>
        <dbReference type="Proteomes" id="UP000324222"/>
    </source>
</evidence>
<protein>
    <submittedName>
        <fullName evidence="2">Uncharacterized protein</fullName>
    </submittedName>
</protein>
<reference evidence="2 3" key="1">
    <citation type="submission" date="2019-05" db="EMBL/GenBank/DDBJ databases">
        <title>Another draft genome of Portunus trituberculatus and its Hox gene families provides insights of decapod evolution.</title>
        <authorList>
            <person name="Jeong J.-H."/>
            <person name="Song I."/>
            <person name="Kim S."/>
            <person name="Choi T."/>
            <person name="Kim D."/>
            <person name="Ryu S."/>
            <person name="Kim W."/>
        </authorList>
    </citation>
    <scope>NUCLEOTIDE SEQUENCE [LARGE SCALE GENOMIC DNA]</scope>
    <source>
        <tissue evidence="2">Muscle</tissue>
    </source>
</reference>
<comment type="caution">
    <text evidence="2">The sequence shown here is derived from an EMBL/GenBank/DDBJ whole genome shotgun (WGS) entry which is preliminary data.</text>
</comment>
<evidence type="ECO:0000256" key="1">
    <source>
        <dbReference type="SAM" id="MobiDB-lite"/>
    </source>
</evidence>
<dbReference type="Proteomes" id="UP000324222">
    <property type="component" value="Unassembled WGS sequence"/>
</dbReference>
<feature type="region of interest" description="Disordered" evidence="1">
    <location>
        <begin position="46"/>
        <end position="122"/>
    </location>
</feature>
<evidence type="ECO:0000313" key="2">
    <source>
        <dbReference type="EMBL" id="MPC85493.1"/>
    </source>
</evidence>
<feature type="compositionally biased region" description="Polar residues" evidence="1">
    <location>
        <begin position="75"/>
        <end position="84"/>
    </location>
</feature>
<dbReference type="AlphaFoldDB" id="A0A5B7IT00"/>
<sequence length="139" mass="15141">MVLVQHPMLHWPHALQLSLPHRRRQLLLPLALLGRVVLVIWPIGDVHFPPASPKPLKGMTKQHRSSAESLDLPQPKQSKVSPSAHNRESSRDHSARVAPVVSVQPSVTPSISDRASCDEDGLSMETSDNIVTAVPLGLG</sequence>
<feature type="compositionally biased region" description="Low complexity" evidence="1">
    <location>
        <begin position="96"/>
        <end position="112"/>
    </location>
</feature>
<feature type="compositionally biased region" description="Basic and acidic residues" evidence="1">
    <location>
        <begin position="85"/>
        <end position="95"/>
    </location>
</feature>
<keyword evidence="3" id="KW-1185">Reference proteome</keyword>
<dbReference type="EMBL" id="VSRR010068620">
    <property type="protein sequence ID" value="MPC85493.1"/>
    <property type="molecule type" value="Genomic_DNA"/>
</dbReference>
<accession>A0A5B7IT00</accession>